<dbReference type="AlphaFoldDB" id="A0A267FM17"/>
<evidence type="ECO:0000313" key="3">
    <source>
        <dbReference type="Proteomes" id="UP000215902"/>
    </source>
</evidence>
<gene>
    <name evidence="2" type="ORF">BOX15_Mlig009883g2</name>
</gene>
<comment type="caution">
    <text evidence="2">The sequence shown here is derived from an EMBL/GenBank/DDBJ whole genome shotgun (WGS) entry which is preliminary data.</text>
</comment>
<dbReference type="Proteomes" id="UP000215902">
    <property type="component" value="Unassembled WGS sequence"/>
</dbReference>
<proteinExistence type="predicted"/>
<dbReference type="EMBL" id="NIVC01000920">
    <property type="protein sequence ID" value="PAA74850.1"/>
    <property type="molecule type" value="Genomic_DNA"/>
</dbReference>
<name>A0A267FM17_9PLAT</name>
<protein>
    <submittedName>
        <fullName evidence="2">Uncharacterized protein</fullName>
    </submittedName>
</protein>
<organism evidence="2 3">
    <name type="scientific">Macrostomum lignano</name>
    <dbReference type="NCBI Taxonomy" id="282301"/>
    <lineage>
        <taxon>Eukaryota</taxon>
        <taxon>Metazoa</taxon>
        <taxon>Spiralia</taxon>
        <taxon>Lophotrochozoa</taxon>
        <taxon>Platyhelminthes</taxon>
        <taxon>Rhabditophora</taxon>
        <taxon>Macrostomorpha</taxon>
        <taxon>Macrostomida</taxon>
        <taxon>Macrostomidae</taxon>
        <taxon>Macrostomum</taxon>
    </lineage>
</organism>
<sequence>AAPALVHSIIMDQKQRDKQESSSCPNCNSSEHMVSIVYGKPNHQLMEKAKSGAVKLGGCCVTPDCPTKHCKACKFDFRP</sequence>
<reference evidence="2 3" key="1">
    <citation type="submission" date="2017-06" db="EMBL/GenBank/DDBJ databases">
        <title>A platform for efficient transgenesis in Macrostomum lignano, a flatworm model organism for stem cell research.</title>
        <authorList>
            <person name="Berezikov E."/>
        </authorList>
    </citation>
    <scope>NUCLEOTIDE SEQUENCE [LARGE SCALE GENOMIC DNA]</scope>
    <source>
        <strain evidence="2">DV1</strain>
        <tissue evidence="2">Whole organism</tissue>
    </source>
</reference>
<evidence type="ECO:0000313" key="2">
    <source>
        <dbReference type="EMBL" id="PAA74850.1"/>
    </source>
</evidence>
<accession>A0A267FM17</accession>
<keyword evidence="3" id="KW-1185">Reference proteome</keyword>
<feature type="non-terminal residue" evidence="2">
    <location>
        <position position="1"/>
    </location>
</feature>
<evidence type="ECO:0000256" key="1">
    <source>
        <dbReference type="SAM" id="MobiDB-lite"/>
    </source>
</evidence>
<feature type="region of interest" description="Disordered" evidence="1">
    <location>
        <begin position="1"/>
        <end position="28"/>
    </location>
</feature>